<dbReference type="SMART" id="SM00332">
    <property type="entry name" value="PP2Cc"/>
    <property type="match status" value="1"/>
</dbReference>
<dbReference type="CDD" id="cd00143">
    <property type="entry name" value="PP2Cc"/>
    <property type="match status" value="1"/>
</dbReference>
<keyword evidence="4" id="KW-1185">Reference proteome</keyword>
<dbReference type="Proteomes" id="UP000468413">
    <property type="component" value="Unassembled WGS sequence"/>
</dbReference>
<feature type="compositionally biased region" description="Basic residues" evidence="1">
    <location>
        <begin position="130"/>
        <end position="139"/>
    </location>
</feature>
<feature type="domain" description="PPM-type phosphatase" evidence="2">
    <location>
        <begin position="7"/>
        <end position="272"/>
    </location>
</feature>
<comment type="caution">
    <text evidence="3">The sequence shown here is derived from an EMBL/GenBank/DDBJ whole genome shotgun (WGS) entry which is preliminary data.</text>
</comment>
<reference evidence="3 4" key="1">
    <citation type="submission" date="2019-09" db="EMBL/GenBank/DDBJ databases">
        <title>Characterization of the phylogenetic diversity of two novel species belonging to the genus Bifidobacterium: Bifidobacterium cebidarum sp. nov. and Bifidobacterium leontopitheci sp. nov.</title>
        <authorList>
            <person name="Lugli G.A."/>
            <person name="Duranti S."/>
            <person name="Milani C."/>
            <person name="Turroni F."/>
            <person name="Ventura M."/>
        </authorList>
    </citation>
    <scope>NUCLEOTIDE SEQUENCE [LARGE SCALE GENOMIC DNA]</scope>
    <source>
        <strain evidence="3 4">LMG 31469</strain>
    </source>
</reference>
<dbReference type="SMART" id="SM00331">
    <property type="entry name" value="PP2C_SIG"/>
    <property type="match status" value="1"/>
</dbReference>
<evidence type="ECO:0000256" key="1">
    <source>
        <dbReference type="SAM" id="MobiDB-lite"/>
    </source>
</evidence>
<dbReference type="InterPro" id="IPR001932">
    <property type="entry name" value="PPM-type_phosphatase-like_dom"/>
</dbReference>
<dbReference type="AlphaFoldDB" id="A0A6I1GE66"/>
<accession>A0A6I1GE66</accession>
<dbReference type="PROSITE" id="PS51746">
    <property type="entry name" value="PPM_2"/>
    <property type="match status" value="1"/>
</dbReference>
<dbReference type="EMBL" id="WBVS01000008">
    <property type="protein sequence ID" value="KAB7787353.1"/>
    <property type="molecule type" value="Genomic_DNA"/>
</dbReference>
<proteinExistence type="predicted"/>
<evidence type="ECO:0000259" key="2">
    <source>
        <dbReference type="PROSITE" id="PS51746"/>
    </source>
</evidence>
<dbReference type="RefSeq" id="WP_152210099.1">
    <property type="nucleotide sequence ID" value="NZ_WBVS01000008.1"/>
</dbReference>
<dbReference type="Gene3D" id="3.60.40.10">
    <property type="entry name" value="PPM-type phosphatase domain"/>
    <property type="match status" value="1"/>
</dbReference>
<dbReference type="InterPro" id="IPR036457">
    <property type="entry name" value="PPM-type-like_dom_sf"/>
</dbReference>
<evidence type="ECO:0000313" key="4">
    <source>
        <dbReference type="Proteomes" id="UP000468413"/>
    </source>
</evidence>
<gene>
    <name evidence="3" type="ORF">F7D08_1528</name>
</gene>
<sequence>MITGSIRVAMTSDPGLKRKNNQDSCLARHGVFVVCDGMGGGLGGEQASQLAVQRFASLSDMPVRNRHDIQYALQDAHQRILNLGQQLGGVAGTTISGLVLPSMPTGIANADRHTYVVNIGDSRTYHLSPQHRVRHHSQQRHNPGNTSEADIDPAAPSWDATSLIRITRDHSRRQEAIDAGLLTPHAAEALIPRNIITQCLGDPAGISADVYIADLAGRYIICSDGLYGEVPDRAIAGIAAAYADPQDAVRALVQTALDAGGRDNITIIVVDMPANEPAQHDFNVFRLGDGEDLGTFDDTTLQTLRTIRSMQA</sequence>
<evidence type="ECO:0000313" key="3">
    <source>
        <dbReference type="EMBL" id="KAB7787353.1"/>
    </source>
</evidence>
<name>A0A6I1GE66_9BIFI</name>
<protein>
    <submittedName>
        <fullName evidence="3">Protein phosphatase</fullName>
    </submittedName>
</protein>
<dbReference type="SUPFAM" id="SSF81606">
    <property type="entry name" value="PP2C-like"/>
    <property type="match status" value="1"/>
</dbReference>
<organism evidence="3 4">
    <name type="scientific">Bifidobacterium cebidarum</name>
    <dbReference type="NCBI Taxonomy" id="2650773"/>
    <lineage>
        <taxon>Bacteria</taxon>
        <taxon>Bacillati</taxon>
        <taxon>Actinomycetota</taxon>
        <taxon>Actinomycetes</taxon>
        <taxon>Bifidobacteriales</taxon>
        <taxon>Bifidobacteriaceae</taxon>
        <taxon>Bifidobacterium</taxon>
    </lineage>
</organism>
<feature type="region of interest" description="Disordered" evidence="1">
    <location>
        <begin position="130"/>
        <end position="154"/>
    </location>
</feature>